<feature type="domain" description="Acetyl-coenzyme A synthetase N-terminal" evidence="3">
    <location>
        <begin position="41"/>
        <end position="96"/>
    </location>
</feature>
<comment type="similarity">
    <text evidence="1">Belongs to the ATP-dependent AMP-binding enzyme family.</text>
</comment>
<dbReference type="SUPFAM" id="SSF56801">
    <property type="entry name" value="Acetyl-CoA synthetase-like"/>
    <property type="match status" value="1"/>
</dbReference>
<gene>
    <name evidence="4" type="primary">aacs</name>
    <name evidence="4" type="ORF">LHYA1_G007538</name>
</gene>
<dbReference type="EMBL" id="QGMH01000172">
    <property type="protein sequence ID" value="TVY23572.1"/>
    <property type="molecule type" value="Genomic_DNA"/>
</dbReference>
<evidence type="ECO:0000259" key="2">
    <source>
        <dbReference type="Pfam" id="PF00501"/>
    </source>
</evidence>
<dbReference type="InterPro" id="IPR042099">
    <property type="entry name" value="ANL_N_sf"/>
</dbReference>
<dbReference type="InterPro" id="IPR032387">
    <property type="entry name" value="ACAS_N"/>
</dbReference>
<evidence type="ECO:0000313" key="4">
    <source>
        <dbReference type="EMBL" id="TVY23572.1"/>
    </source>
</evidence>
<dbReference type="Pfam" id="PF00501">
    <property type="entry name" value="AMP-binding"/>
    <property type="match status" value="1"/>
</dbReference>
<reference evidence="4 5" key="1">
    <citation type="submission" date="2018-05" db="EMBL/GenBank/DDBJ databases">
        <title>Genome sequencing and assembly of the regulated plant pathogen Lachnellula willkommii and related sister species for the development of diagnostic species identification markers.</title>
        <authorList>
            <person name="Giroux E."/>
            <person name="Bilodeau G."/>
        </authorList>
    </citation>
    <scope>NUCLEOTIDE SEQUENCE [LARGE SCALE GENOMIC DNA]</scope>
    <source>
        <strain evidence="4 5">CBS 185.66</strain>
    </source>
</reference>
<sequence>MESLIVPRKLWEHPNPKSTLMYKFMNSVNKSQNLQLKTFWELYQYSITNRAAFWDQAFQFLNLIYTGSYSQVVDESARIDAIPRWFDGLHMNYAENLLYSRVPGAPSSQRGKKGKEDSKIAITEVREGATEIRDVTWGQLRAEAGQLAAAMKAHGVGKGDRVVVVASNSLDTLKVFLACTWLGGLFSSSSTDMGVKGVLQRALQVTPKFMFMDDFAIYNGKRVDLRPKMREIVEGMKDVKEFEAMVSMPRFQEPVDISSIPKTQTLSAFRDVSKSSPVPEFEQVAFHDPFLIAYSSGTTGTPKCIVHSVGGATLSSAREGQLHRGINSESVVLQYTTTGWIMYFSSVMNLLAGARVVLYDGSPFIPDLTTFVKLIGDQGVTVLGTSPRWMHELATNGIKPREVTDLSKLQVVSSTGMVLSDQQFEWFYDAGFPKHVQLANIAGGTDLAGCFAQDNPLTPVYVGGCQGPSLGTPLAVYDSLIEGGKGVPGAVVEHGTPGELIAPSAFPNMPVFFWNDPSGERYFSAYFEKYDNVWTHGDFIMIHPVTKNVVFLGRADGVLNPSGVRFGSAEIYSVIEAGFPTIADSICVGQRRPQDSDESVMLFLLMKKGEKFTGRLVNDVKAAIRKELSARHVPKYIFETPDIPTTVNLKKVELPVKQIVSGKVIKPSGTLLNPGSLDYYYQFAKVEELEQVKSKL</sequence>
<dbReference type="PANTHER" id="PTHR42921:SF4">
    <property type="entry name" value="ACETOACETYL-COA SYNTHASE (AFU_ORTHOLOGUE AFUA_8G04770)"/>
    <property type="match status" value="1"/>
</dbReference>
<proteinExistence type="inferred from homology"/>
<dbReference type="InterPro" id="IPR000873">
    <property type="entry name" value="AMP-dep_synth/lig_dom"/>
</dbReference>
<keyword evidence="5" id="KW-1185">Reference proteome</keyword>
<dbReference type="PROSITE" id="PS00455">
    <property type="entry name" value="AMP_BINDING"/>
    <property type="match status" value="1"/>
</dbReference>
<evidence type="ECO:0000259" key="3">
    <source>
        <dbReference type="Pfam" id="PF16177"/>
    </source>
</evidence>
<dbReference type="InterPro" id="IPR005914">
    <property type="entry name" value="Acac_CoA_synth"/>
</dbReference>
<evidence type="ECO:0000256" key="1">
    <source>
        <dbReference type="ARBA" id="ARBA00006432"/>
    </source>
</evidence>
<dbReference type="GO" id="GO:0030729">
    <property type="term" value="F:acetoacetate-CoA ligase activity"/>
    <property type="evidence" value="ECO:0007669"/>
    <property type="project" value="InterPro"/>
</dbReference>
<dbReference type="Gene3D" id="3.30.300.30">
    <property type="match status" value="1"/>
</dbReference>
<protein>
    <submittedName>
        <fullName evidence="4">Acetoacetyl-CoA synthetase</fullName>
    </submittedName>
</protein>
<comment type="caution">
    <text evidence="4">The sequence shown here is derived from an EMBL/GenBank/DDBJ whole genome shotgun (WGS) entry which is preliminary data.</text>
</comment>
<dbReference type="Gene3D" id="3.40.50.12780">
    <property type="entry name" value="N-terminal domain of ligase-like"/>
    <property type="match status" value="1"/>
</dbReference>
<dbReference type="PANTHER" id="PTHR42921">
    <property type="entry name" value="ACETOACETYL-COA SYNTHETASE"/>
    <property type="match status" value="1"/>
</dbReference>
<dbReference type="Pfam" id="PF16177">
    <property type="entry name" value="ACAS_N"/>
    <property type="match status" value="1"/>
</dbReference>
<name>A0A8H8TX52_9HELO</name>
<dbReference type="GO" id="GO:0006629">
    <property type="term" value="P:lipid metabolic process"/>
    <property type="evidence" value="ECO:0007669"/>
    <property type="project" value="InterPro"/>
</dbReference>
<organism evidence="4 5">
    <name type="scientific">Lachnellula hyalina</name>
    <dbReference type="NCBI Taxonomy" id="1316788"/>
    <lineage>
        <taxon>Eukaryota</taxon>
        <taxon>Fungi</taxon>
        <taxon>Dikarya</taxon>
        <taxon>Ascomycota</taxon>
        <taxon>Pezizomycotina</taxon>
        <taxon>Leotiomycetes</taxon>
        <taxon>Helotiales</taxon>
        <taxon>Lachnaceae</taxon>
        <taxon>Lachnellula</taxon>
    </lineage>
</organism>
<accession>A0A8H8TX52</accession>
<dbReference type="OrthoDB" id="10253869at2759"/>
<dbReference type="Proteomes" id="UP000431533">
    <property type="component" value="Unassembled WGS sequence"/>
</dbReference>
<dbReference type="GeneID" id="41987736"/>
<feature type="domain" description="AMP-dependent synthetase/ligase" evidence="2">
    <location>
        <begin position="120"/>
        <end position="500"/>
    </location>
</feature>
<dbReference type="NCBIfam" id="TIGR01217">
    <property type="entry name" value="ac_ac_CoA_syn"/>
    <property type="match status" value="1"/>
</dbReference>
<dbReference type="AlphaFoldDB" id="A0A8H8TX52"/>
<dbReference type="InterPro" id="IPR020845">
    <property type="entry name" value="AMP-binding_CS"/>
</dbReference>
<dbReference type="RefSeq" id="XP_031002360.1">
    <property type="nucleotide sequence ID" value="XM_031152467.1"/>
</dbReference>
<evidence type="ECO:0000313" key="5">
    <source>
        <dbReference type="Proteomes" id="UP000431533"/>
    </source>
</evidence>
<dbReference type="InterPro" id="IPR045851">
    <property type="entry name" value="AMP-bd_C_sf"/>
</dbReference>